<dbReference type="Gene3D" id="3.30.70.60">
    <property type="match status" value="1"/>
</dbReference>
<dbReference type="GO" id="GO:0003746">
    <property type="term" value="F:translation elongation factor activity"/>
    <property type="evidence" value="ECO:0007669"/>
    <property type="project" value="UniProtKB-KW"/>
</dbReference>
<keyword evidence="3" id="KW-0648">Protein biosynthesis</keyword>
<dbReference type="InterPro" id="IPR010987">
    <property type="entry name" value="Glutathione-S-Trfase_C-like"/>
</dbReference>
<dbReference type="AlphaFoldDB" id="A0A7S3J052"/>
<dbReference type="InterPro" id="IPR036219">
    <property type="entry name" value="eEF-1beta-like_sf"/>
</dbReference>
<feature type="coiled-coil region" evidence="4">
    <location>
        <begin position="162"/>
        <end position="189"/>
    </location>
</feature>
<dbReference type="GO" id="GO:0005085">
    <property type="term" value="F:guanyl-nucleotide exchange factor activity"/>
    <property type="evidence" value="ECO:0007669"/>
    <property type="project" value="TreeGrafter"/>
</dbReference>
<dbReference type="InterPro" id="IPR014717">
    <property type="entry name" value="Transl_elong_EF1B/ribsomal_bS6"/>
</dbReference>
<dbReference type="Pfam" id="PF00043">
    <property type="entry name" value="GST_C"/>
    <property type="match status" value="1"/>
</dbReference>
<dbReference type="SMART" id="SM00888">
    <property type="entry name" value="EF1_GNE"/>
    <property type="match status" value="1"/>
</dbReference>
<evidence type="ECO:0000256" key="2">
    <source>
        <dbReference type="ARBA" id="ARBA00022768"/>
    </source>
</evidence>
<dbReference type="EMBL" id="HBIH01039356">
    <property type="protein sequence ID" value="CAE0335275.1"/>
    <property type="molecule type" value="Transcribed_RNA"/>
</dbReference>
<dbReference type="FunFam" id="3.30.70.60:FF:000001">
    <property type="entry name" value="Elongation factor 1-beta 1 like"/>
    <property type="match status" value="1"/>
</dbReference>
<evidence type="ECO:0000259" key="5">
    <source>
        <dbReference type="PROSITE" id="PS50405"/>
    </source>
</evidence>
<dbReference type="InterPro" id="IPR049720">
    <property type="entry name" value="EF1B_bsu/dsu"/>
</dbReference>
<protein>
    <recommendedName>
        <fullName evidence="5">GST C-terminal domain-containing protein</fullName>
    </recommendedName>
</protein>
<evidence type="ECO:0000256" key="1">
    <source>
        <dbReference type="ARBA" id="ARBA00007411"/>
    </source>
</evidence>
<accession>A0A7S3J052</accession>
<dbReference type="Pfam" id="PF00736">
    <property type="entry name" value="EF1_GNE"/>
    <property type="match status" value="1"/>
</dbReference>
<dbReference type="Gene3D" id="1.20.1050.10">
    <property type="match status" value="1"/>
</dbReference>
<proteinExistence type="inferred from homology"/>
<reference evidence="6" key="1">
    <citation type="submission" date="2021-01" db="EMBL/GenBank/DDBJ databases">
        <authorList>
            <person name="Corre E."/>
            <person name="Pelletier E."/>
            <person name="Niang G."/>
            <person name="Scheremetjew M."/>
            <person name="Finn R."/>
            <person name="Kale V."/>
            <person name="Holt S."/>
            <person name="Cochrane G."/>
            <person name="Meng A."/>
            <person name="Brown T."/>
            <person name="Cohen L."/>
        </authorList>
    </citation>
    <scope>NUCLEOTIDE SEQUENCE</scope>
    <source>
        <strain evidence="6">S3</strain>
    </source>
</reference>
<dbReference type="PANTHER" id="PTHR11595">
    <property type="entry name" value="EF-HAND AND COILED-COIL DOMAIN-CONTAINING FAMILY MEMBER"/>
    <property type="match status" value="1"/>
</dbReference>
<feature type="domain" description="GST C-terminal" evidence="5">
    <location>
        <begin position="1"/>
        <end position="144"/>
    </location>
</feature>
<evidence type="ECO:0000313" key="6">
    <source>
        <dbReference type="EMBL" id="CAE0335275.1"/>
    </source>
</evidence>
<dbReference type="InterPro" id="IPR004046">
    <property type="entry name" value="GST_C"/>
</dbReference>
<dbReference type="InterPro" id="IPR014038">
    <property type="entry name" value="EF1B_bsu/dsu_GNE"/>
</dbReference>
<comment type="similarity">
    <text evidence="1">Belongs to the EF-1-beta/EF-1-delta family.</text>
</comment>
<evidence type="ECO:0000256" key="4">
    <source>
        <dbReference type="SAM" id="Coils"/>
    </source>
</evidence>
<dbReference type="GO" id="GO:0005853">
    <property type="term" value="C:eukaryotic translation elongation factor 1 complex"/>
    <property type="evidence" value="ECO:0007669"/>
    <property type="project" value="InterPro"/>
</dbReference>
<dbReference type="SUPFAM" id="SSF54984">
    <property type="entry name" value="eEF-1beta-like"/>
    <property type="match status" value="1"/>
</dbReference>
<gene>
    <name evidence="6" type="ORF">SINC0208_LOCUS15914</name>
</gene>
<dbReference type="GO" id="GO:0005829">
    <property type="term" value="C:cytosol"/>
    <property type="evidence" value="ECO:0007669"/>
    <property type="project" value="TreeGrafter"/>
</dbReference>
<dbReference type="CDD" id="cd00292">
    <property type="entry name" value="EF1B"/>
    <property type="match status" value="1"/>
</dbReference>
<organism evidence="6">
    <name type="scientific">Strombidium inclinatum</name>
    <dbReference type="NCBI Taxonomy" id="197538"/>
    <lineage>
        <taxon>Eukaryota</taxon>
        <taxon>Sar</taxon>
        <taxon>Alveolata</taxon>
        <taxon>Ciliophora</taxon>
        <taxon>Intramacronucleata</taxon>
        <taxon>Spirotrichea</taxon>
        <taxon>Oligotrichia</taxon>
        <taxon>Strombidiidae</taxon>
        <taxon>Strombidium</taxon>
    </lineage>
</organism>
<sequence length="275" mass="31455">MYENALVEQWIAWFQTTFRTHYHQVVWPLFGVIPYDPAKYNANLKIIKDLAKRADMHLKKYEFFGGSALSAADFYLLNVFKFVFGTVFDSGFRKAIPNLTRWFQGMTQHPTVLKFYGIVKMCDKALKPVSIKDTAKPIEPAKPAQEDDMDDLFGDDDDEETLAAAKKAAEAAKEKAKGKKEKKKEVEQSLIMFEVKPLDSDTSLDEVAKRIFDIKREGVFWKTEYKKEPVAFGIFKLIIGVTVIDEIASVDDLQETMESFDDMVQSVEITAFTKI</sequence>
<dbReference type="InterPro" id="IPR036282">
    <property type="entry name" value="Glutathione-S-Trfase_C_sf"/>
</dbReference>
<keyword evidence="4" id="KW-0175">Coiled coil</keyword>
<keyword evidence="2" id="KW-0251">Elongation factor</keyword>
<dbReference type="PANTHER" id="PTHR11595:SF21">
    <property type="entry name" value="ELONGATION FACTOR 1-BETA"/>
    <property type="match status" value="1"/>
</dbReference>
<dbReference type="PROSITE" id="PS50405">
    <property type="entry name" value="GST_CTER"/>
    <property type="match status" value="1"/>
</dbReference>
<dbReference type="SUPFAM" id="SSF47616">
    <property type="entry name" value="GST C-terminal domain-like"/>
    <property type="match status" value="1"/>
</dbReference>
<name>A0A7S3J052_9SPIT</name>
<evidence type="ECO:0000256" key="3">
    <source>
        <dbReference type="ARBA" id="ARBA00022917"/>
    </source>
</evidence>